<dbReference type="OrthoDB" id="876093at2759"/>
<feature type="domain" description="Terpene synthase N-terminal" evidence="6">
    <location>
        <begin position="28"/>
        <end position="195"/>
    </location>
</feature>
<evidence type="ECO:0000259" key="6">
    <source>
        <dbReference type="Pfam" id="PF01397"/>
    </source>
</evidence>
<dbReference type="InterPro" id="IPR050148">
    <property type="entry name" value="Terpene_synthase-like"/>
</dbReference>
<dbReference type="Gene3D" id="1.10.600.10">
    <property type="entry name" value="Farnesyl Diphosphate Synthase"/>
    <property type="match status" value="1"/>
</dbReference>
<dbReference type="InterPro" id="IPR044814">
    <property type="entry name" value="Terpene_cyclase_plant_C1"/>
</dbReference>
<organism evidence="8 9">
    <name type="scientific">Striga asiatica</name>
    <name type="common">Asiatic witchweed</name>
    <name type="synonym">Buchnera asiatica</name>
    <dbReference type="NCBI Taxonomy" id="4170"/>
    <lineage>
        <taxon>Eukaryota</taxon>
        <taxon>Viridiplantae</taxon>
        <taxon>Streptophyta</taxon>
        <taxon>Embryophyta</taxon>
        <taxon>Tracheophyta</taxon>
        <taxon>Spermatophyta</taxon>
        <taxon>Magnoliopsida</taxon>
        <taxon>eudicotyledons</taxon>
        <taxon>Gunneridae</taxon>
        <taxon>Pentapetalae</taxon>
        <taxon>asterids</taxon>
        <taxon>lamiids</taxon>
        <taxon>Lamiales</taxon>
        <taxon>Orobanchaceae</taxon>
        <taxon>Buchnereae</taxon>
        <taxon>Striga</taxon>
    </lineage>
</organism>
<dbReference type="InterPro" id="IPR034741">
    <property type="entry name" value="Terpene_cyclase-like_1_C"/>
</dbReference>
<comment type="cofactor">
    <cofactor evidence="1">
        <name>Mg(2+)</name>
        <dbReference type="ChEBI" id="CHEBI:18420"/>
    </cofactor>
</comment>
<keyword evidence="9" id="KW-1185">Reference proteome</keyword>
<dbReference type="InterPro" id="IPR005630">
    <property type="entry name" value="Terpene_synthase_metal-bd"/>
</dbReference>
<keyword evidence="5" id="KW-0456">Lyase</keyword>
<keyword evidence="3" id="KW-0479">Metal-binding</keyword>
<evidence type="ECO:0000256" key="4">
    <source>
        <dbReference type="ARBA" id="ARBA00022842"/>
    </source>
</evidence>
<protein>
    <submittedName>
        <fullName evidence="8">Cadinol synthase</fullName>
    </submittedName>
</protein>
<evidence type="ECO:0000256" key="1">
    <source>
        <dbReference type="ARBA" id="ARBA00001946"/>
    </source>
</evidence>
<dbReference type="Pfam" id="PF01397">
    <property type="entry name" value="Terpene_synth"/>
    <property type="match status" value="1"/>
</dbReference>
<dbReference type="PANTHER" id="PTHR31225:SF253">
    <property type="entry name" value="SESQUITERPENE SYNTHASE 31"/>
    <property type="match status" value="1"/>
</dbReference>
<dbReference type="InterPro" id="IPR036965">
    <property type="entry name" value="Terpene_synth_N_sf"/>
</dbReference>
<reference evidence="9" key="1">
    <citation type="journal article" date="2019" name="Curr. Biol.">
        <title>Genome Sequence of Striga asiatica Provides Insight into the Evolution of Plant Parasitism.</title>
        <authorList>
            <person name="Yoshida S."/>
            <person name="Kim S."/>
            <person name="Wafula E.K."/>
            <person name="Tanskanen J."/>
            <person name="Kim Y.M."/>
            <person name="Honaas L."/>
            <person name="Yang Z."/>
            <person name="Spallek T."/>
            <person name="Conn C.E."/>
            <person name="Ichihashi Y."/>
            <person name="Cheong K."/>
            <person name="Cui S."/>
            <person name="Der J.P."/>
            <person name="Gundlach H."/>
            <person name="Jiao Y."/>
            <person name="Hori C."/>
            <person name="Ishida J.K."/>
            <person name="Kasahara H."/>
            <person name="Kiba T."/>
            <person name="Kim M.S."/>
            <person name="Koo N."/>
            <person name="Laohavisit A."/>
            <person name="Lee Y.H."/>
            <person name="Lumba S."/>
            <person name="McCourt P."/>
            <person name="Mortimer J.C."/>
            <person name="Mutuku J.M."/>
            <person name="Nomura T."/>
            <person name="Sasaki-Sekimoto Y."/>
            <person name="Seto Y."/>
            <person name="Wang Y."/>
            <person name="Wakatake T."/>
            <person name="Sakakibara H."/>
            <person name="Demura T."/>
            <person name="Yamaguchi S."/>
            <person name="Yoneyama K."/>
            <person name="Manabe R.I."/>
            <person name="Nelson D.C."/>
            <person name="Schulman A.H."/>
            <person name="Timko M.P."/>
            <person name="dePamphilis C.W."/>
            <person name="Choi D."/>
            <person name="Shirasu K."/>
        </authorList>
    </citation>
    <scope>NUCLEOTIDE SEQUENCE [LARGE SCALE GENOMIC DNA]</scope>
    <source>
        <strain evidence="9">cv. UVA1</strain>
    </source>
</reference>
<dbReference type="InterPro" id="IPR008949">
    <property type="entry name" value="Isoprenoid_synthase_dom_sf"/>
</dbReference>
<evidence type="ECO:0000313" key="9">
    <source>
        <dbReference type="Proteomes" id="UP000325081"/>
    </source>
</evidence>
<sequence>MASPTTFDFPPSWPNGRPPVVFSTESKWDHIFSSFTLDHQVQEKYAEAILELKEEARSMLTMAEGKTMSERLVLIDTLERLGVGYHFDQQIEDQLENILTKFDLENEGYDLFTTALLFRILRQHHVFDKFIDQDKRFKESLCDDAEGLLSLYEATHLRIHGEQILDEALTFTVHHLKRMVQQLESPLQDLVKRALERPLHRGLPRMETRHYISSYEKYNLRNQQLLKLAKLDFNYVQNIYKKELHKLTRWWNELNPHLPYARNRIVAAYLWGVAFHFEPQYSYVREAVTKVVQILTVLDDTYDNYATIEEADKFTEAVQRWNIDEIDCLPDYMKPIYKCVLKMYDEYECEAVERGKPFAIPYAKQTEIHVNIHRDTIKVGSGNMYFVTLHKMKDICSAYNQGLKYTMGGQITSFEDYIQMTMISSIIYVGCAATFPGLESLSEETIDWFKSEPKIIRPLAEVCRYLDDVGSYERESQEGALLTGLDFYVKYHGGSVEEAKVRFEELAEDAWKRFNTEWVRNLKSSSVPKEVVEEFLGYLRAADVVYRDSRDGYAKCHIMAPEVEGLFIDHIIV</sequence>
<dbReference type="GO" id="GO:0000287">
    <property type="term" value="F:magnesium ion binding"/>
    <property type="evidence" value="ECO:0007669"/>
    <property type="project" value="InterPro"/>
</dbReference>
<evidence type="ECO:0000313" key="8">
    <source>
        <dbReference type="EMBL" id="GER51442.1"/>
    </source>
</evidence>
<dbReference type="InterPro" id="IPR008930">
    <property type="entry name" value="Terpenoid_cyclase/PrenylTrfase"/>
</dbReference>
<comment type="caution">
    <text evidence="8">The sequence shown here is derived from an EMBL/GenBank/DDBJ whole genome shotgun (WGS) entry which is preliminary data.</text>
</comment>
<dbReference type="AlphaFoldDB" id="A0A5A7R276"/>
<dbReference type="EMBL" id="BKCP01009660">
    <property type="protein sequence ID" value="GER51442.1"/>
    <property type="molecule type" value="Genomic_DNA"/>
</dbReference>
<name>A0A5A7R276_STRAF</name>
<dbReference type="GO" id="GO:0010333">
    <property type="term" value="F:terpene synthase activity"/>
    <property type="evidence" value="ECO:0007669"/>
    <property type="project" value="InterPro"/>
</dbReference>
<dbReference type="PANTHER" id="PTHR31225">
    <property type="entry name" value="OS04G0344100 PROTEIN-RELATED"/>
    <property type="match status" value="1"/>
</dbReference>
<dbReference type="SFLD" id="SFLDS00005">
    <property type="entry name" value="Isoprenoid_Synthase_Type_I"/>
    <property type="match status" value="1"/>
</dbReference>
<feature type="domain" description="Terpene synthase metal-binding" evidence="7">
    <location>
        <begin position="254"/>
        <end position="365"/>
    </location>
</feature>
<dbReference type="SUPFAM" id="SSF48239">
    <property type="entry name" value="Terpenoid cyclases/Protein prenyltransferases"/>
    <property type="match status" value="1"/>
</dbReference>
<comment type="pathway">
    <text evidence="2">Secondary metabolite biosynthesis; terpenoid biosynthesis.</text>
</comment>
<dbReference type="FunFam" id="1.50.10.130:FF:000001">
    <property type="entry name" value="Isoprene synthase, chloroplastic"/>
    <property type="match status" value="1"/>
</dbReference>
<dbReference type="CDD" id="cd00684">
    <property type="entry name" value="Terpene_cyclase_plant_C1"/>
    <property type="match status" value="1"/>
</dbReference>
<dbReference type="Pfam" id="PF03936">
    <property type="entry name" value="Terpene_synth_C"/>
    <property type="match status" value="2"/>
</dbReference>
<evidence type="ECO:0000259" key="7">
    <source>
        <dbReference type="Pfam" id="PF03936"/>
    </source>
</evidence>
<feature type="domain" description="Terpene synthase metal-binding" evidence="7">
    <location>
        <begin position="387"/>
        <end position="512"/>
    </location>
</feature>
<evidence type="ECO:0000256" key="5">
    <source>
        <dbReference type="ARBA" id="ARBA00023239"/>
    </source>
</evidence>
<gene>
    <name evidence="8" type="ORF">STAS_28826</name>
</gene>
<accession>A0A5A7R276</accession>
<keyword evidence="4" id="KW-0460">Magnesium</keyword>
<proteinExistence type="predicted"/>
<dbReference type="GO" id="GO:0016102">
    <property type="term" value="P:diterpenoid biosynthetic process"/>
    <property type="evidence" value="ECO:0007669"/>
    <property type="project" value="InterPro"/>
</dbReference>
<evidence type="ECO:0000256" key="2">
    <source>
        <dbReference type="ARBA" id="ARBA00004721"/>
    </source>
</evidence>
<dbReference type="SUPFAM" id="SSF48576">
    <property type="entry name" value="Terpenoid synthases"/>
    <property type="match status" value="1"/>
</dbReference>
<dbReference type="InterPro" id="IPR001906">
    <property type="entry name" value="Terpene_synth_N"/>
</dbReference>
<dbReference type="Gene3D" id="1.50.10.130">
    <property type="entry name" value="Terpene synthase, N-terminal domain"/>
    <property type="match status" value="1"/>
</dbReference>
<dbReference type="SFLD" id="SFLDG01019">
    <property type="entry name" value="Terpene_Cyclase_Like_1_C_Termi"/>
    <property type="match status" value="1"/>
</dbReference>
<evidence type="ECO:0000256" key="3">
    <source>
        <dbReference type="ARBA" id="ARBA00022723"/>
    </source>
</evidence>
<dbReference type="Proteomes" id="UP000325081">
    <property type="component" value="Unassembled WGS sequence"/>
</dbReference>